<dbReference type="AlphaFoldDB" id="A0A9P9WHH5"/>
<evidence type="ECO:0000313" key="3">
    <source>
        <dbReference type="Proteomes" id="UP000829685"/>
    </source>
</evidence>
<evidence type="ECO:0000256" key="1">
    <source>
        <dbReference type="SAM" id="Phobius"/>
    </source>
</evidence>
<dbReference type="Proteomes" id="UP000829685">
    <property type="component" value="Unassembled WGS sequence"/>
</dbReference>
<keyword evidence="1" id="KW-0472">Membrane</keyword>
<accession>A0A9P9WHH5</accession>
<dbReference type="PANTHER" id="PTHR40640">
    <property type="entry name" value="ANCHORED GLYCOPROTEIN, PUTATIVE (AFU_ORTHOLOGUE AFUA_8G04860)-RELATED"/>
    <property type="match status" value="1"/>
</dbReference>
<organism evidence="2 3">
    <name type="scientific">Neoarthrinium moseri</name>
    <dbReference type="NCBI Taxonomy" id="1658444"/>
    <lineage>
        <taxon>Eukaryota</taxon>
        <taxon>Fungi</taxon>
        <taxon>Dikarya</taxon>
        <taxon>Ascomycota</taxon>
        <taxon>Pezizomycotina</taxon>
        <taxon>Sordariomycetes</taxon>
        <taxon>Xylariomycetidae</taxon>
        <taxon>Amphisphaeriales</taxon>
        <taxon>Apiosporaceae</taxon>
        <taxon>Neoarthrinium</taxon>
    </lineage>
</organism>
<protein>
    <submittedName>
        <fullName evidence="2">Uncharacterized protein</fullName>
    </submittedName>
</protein>
<reference evidence="2" key="1">
    <citation type="submission" date="2021-03" db="EMBL/GenBank/DDBJ databases">
        <title>Revisited historic fungal species revealed as producer of novel bioactive compounds through whole genome sequencing and comparative genomics.</title>
        <authorList>
            <person name="Vignolle G.A."/>
            <person name="Hochenegger N."/>
            <person name="Mach R.L."/>
            <person name="Mach-Aigner A.R."/>
            <person name="Javad Rahimi M."/>
            <person name="Salim K.A."/>
            <person name="Chan C.M."/>
            <person name="Lim L.B.L."/>
            <person name="Cai F."/>
            <person name="Druzhinina I.S."/>
            <person name="U'Ren J.M."/>
            <person name="Derntl C."/>
        </authorList>
    </citation>
    <scope>NUCLEOTIDE SEQUENCE</scope>
    <source>
        <strain evidence="2">TUCIM 5799</strain>
    </source>
</reference>
<sequence>MALQHGAAHAASLGDLSALSAFFPRAEHESLPQLAARDNSSATSNAPTVNLFLDAYTDDFSYAASIVTACKDQTVYAVRCTAGPATITVEGLELDPSCGPNAPAVTVTEGPSTFAASSVVATSTAGHDIAVTIAENCVLSGTTAAVCTPTFGLSVDKTSTQTSATTTMSGSEYYRFDVPITAGAEKTASATNACSNAASGLNTKSMAMWALAGVVGLAGFLIAV</sequence>
<keyword evidence="1" id="KW-1133">Transmembrane helix</keyword>
<name>A0A9P9WHH5_9PEZI</name>
<dbReference type="PANTHER" id="PTHR40640:SF1">
    <property type="entry name" value="ANCHORED GLYCOPROTEIN, PUTATIVE (AFU_ORTHOLOGUE AFUA_8G04860)-RELATED"/>
    <property type="match status" value="1"/>
</dbReference>
<dbReference type="EMBL" id="JAFIMR010000025">
    <property type="protein sequence ID" value="KAI1863594.1"/>
    <property type="molecule type" value="Genomic_DNA"/>
</dbReference>
<evidence type="ECO:0000313" key="2">
    <source>
        <dbReference type="EMBL" id="KAI1863594.1"/>
    </source>
</evidence>
<feature type="transmembrane region" description="Helical" evidence="1">
    <location>
        <begin position="206"/>
        <end position="223"/>
    </location>
</feature>
<keyword evidence="1" id="KW-0812">Transmembrane</keyword>
<keyword evidence="3" id="KW-1185">Reference proteome</keyword>
<comment type="caution">
    <text evidence="2">The sequence shown here is derived from an EMBL/GenBank/DDBJ whole genome shotgun (WGS) entry which is preliminary data.</text>
</comment>
<proteinExistence type="predicted"/>
<gene>
    <name evidence="2" type="ORF">JX265_008811</name>
</gene>